<name>A0A0G2HUH1_9PEZI</name>
<feature type="region of interest" description="Disordered" evidence="1">
    <location>
        <begin position="1"/>
        <end position="37"/>
    </location>
</feature>
<accession>A0A0G2HUH1</accession>
<reference evidence="2 3" key="2">
    <citation type="submission" date="2015-05" db="EMBL/GenBank/DDBJ databases">
        <authorList>
            <person name="Morales-Cruz A."/>
            <person name="Amrine K.C."/>
            <person name="Cantu D."/>
        </authorList>
    </citation>
    <scope>NUCLEOTIDE SEQUENCE [LARGE SCALE GENOMIC DNA]</scope>
    <source>
        <strain evidence="2">DA912</strain>
    </source>
</reference>
<sequence>MPSRNPLQTTLPIRARGVPQTPVRPQGEPQEEKDIAGKWDEYFGKNDNDLTKWKRLCHDLGKPSETFTSKTQCRNALKGVWVNIHDFLAAENKPDDVVFFKSERALAAYTRRTRKLFPRHEVTRGSPLRDLLAHILYRRGGRN</sequence>
<comment type="caution">
    <text evidence="2">The sequence shown here is derived from an EMBL/GenBank/DDBJ whole genome shotgun (WGS) entry which is preliminary data.</text>
</comment>
<reference evidence="2 3" key="1">
    <citation type="submission" date="2015-05" db="EMBL/GenBank/DDBJ databases">
        <title>Distinctive expansion of gene families associated with plant cell wall degradation and secondary metabolism in the genomes of grapevine trunk pathogens.</title>
        <authorList>
            <person name="Lawrence D.P."/>
            <person name="Travadon R."/>
            <person name="Rolshausen P.E."/>
            <person name="Baumgartner K."/>
        </authorList>
    </citation>
    <scope>NUCLEOTIDE SEQUENCE [LARGE SCALE GENOMIC DNA]</scope>
    <source>
        <strain evidence="2">DA912</strain>
    </source>
</reference>
<protein>
    <submittedName>
        <fullName evidence="2">Uncharacterized protein</fullName>
    </submittedName>
</protein>
<evidence type="ECO:0000313" key="2">
    <source>
        <dbReference type="EMBL" id="KKY38413.1"/>
    </source>
</evidence>
<dbReference type="PANTHER" id="PTHR38846">
    <property type="entry name" value="C3H1-TYPE DOMAIN-CONTAINING PROTEIN"/>
    <property type="match status" value="1"/>
</dbReference>
<feature type="compositionally biased region" description="Polar residues" evidence="1">
    <location>
        <begin position="1"/>
        <end position="11"/>
    </location>
</feature>
<organism evidence="2 3">
    <name type="scientific">Diaporthe ampelina</name>
    <dbReference type="NCBI Taxonomy" id="1214573"/>
    <lineage>
        <taxon>Eukaryota</taxon>
        <taxon>Fungi</taxon>
        <taxon>Dikarya</taxon>
        <taxon>Ascomycota</taxon>
        <taxon>Pezizomycotina</taxon>
        <taxon>Sordariomycetes</taxon>
        <taxon>Sordariomycetidae</taxon>
        <taxon>Diaporthales</taxon>
        <taxon>Diaporthaceae</taxon>
        <taxon>Diaporthe</taxon>
    </lineage>
</organism>
<dbReference type="EMBL" id="LCUC01000059">
    <property type="protein sequence ID" value="KKY38413.1"/>
    <property type="molecule type" value="Genomic_DNA"/>
</dbReference>
<evidence type="ECO:0000256" key="1">
    <source>
        <dbReference type="SAM" id="MobiDB-lite"/>
    </source>
</evidence>
<dbReference type="STRING" id="1214573.A0A0G2HUH1"/>
<gene>
    <name evidence="2" type="ORF">UCDDA912_g01731</name>
</gene>
<keyword evidence="3" id="KW-1185">Reference proteome</keyword>
<proteinExistence type="predicted"/>
<dbReference type="Proteomes" id="UP000034680">
    <property type="component" value="Unassembled WGS sequence"/>
</dbReference>
<dbReference type="AlphaFoldDB" id="A0A0G2HUH1"/>
<evidence type="ECO:0000313" key="3">
    <source>
        <dbReference type="Proteomes" id="UP000034680"/>
    </source>
</evidence>
<dbReference type="OrthoDB" id="6105938at2759"/>
<dbReference type="PANTHER" id="PTHR38846:SF1">
    <property type="entry name" value="C3H1-TYPE DOMAIN-CONTAINING PROTEIN"/>
    <property type="match status" value="1"/>
</dbReference>